<protein>
    <recommendedName>
        <fullName evidence="3">Bacterial Pleckstrin homology domain-containing protein</fullName>
    </recommendedName>
</protein>
<gene>
    <name evidence="1" type="ORF">GCM10009681_15330</name>
</gene>
<dbReference type="Proteomes" id="UP001500655">
    <property type="component" value="Unassembled WGS sequence"/>
</dbReference>
<dbReference type="RefSeq" id="WP_344078362.1">
    <property type="nucleotide sequence ID" value="NZ_BAAALS010000005.1"/>
</dbReference>
<reference evidence="1 2" key="1">
    <citation type="journal article" date="2019" name="Int. J. Syst. Evol. Microbiol.">
        <title>The Global Catalogue of Microorganisms (GCM) 10K type strain sequencing project: providing services to taxonomists for standard genome sequencing and annotation.</title>
        <authorList>
            <consortium name="The Broad Institute Genomics Platform"/>
            <consortium name="The Broad Institute Genome Sequencing Center for Infectious Disease"/>
            <person name="Wu L."/>
            <person name="Ma J."/>
        </authorList>
    </citation>
    <scope>NUCLEOTIDE SEQUENCE [LARGE SCALE GENOMIC DNA]</scope>
    <source>
        <strain evidence="1 2">JCM 13249</strain>
    </source>
</reference>
<organism evidence="1 2">
    <name type="scientific">Luedemannella helvata</name>
    <dbReference type="NCBI Taxonomy" id="349315"/>
    <lineage>
        <taxon>Bacteria</taxon>
        <taxon>Bacillati</taxon>
        <taxon>Actinomycetota</taxon>
        <taxon>Actinomycetes</taxon>
        <taxon>Micromonosporales</taxon>
        <taxon>Micromonosporaceae</taxon>
        <taxon>Luedemannella</taxon>
    </lineage>
</organism>
<dbReference type="EMBL" id="BAAALS010000005">
    <property type="protein sequence ID" value="GAA1745330.1"/>
    <property type="molecule type" value="Genomic_DNA"/>
</dbReference>
<evidence type="ECO:0000313" key="2">
    <source>
        <dbReference type="Proteomes" id="UP001500655"/>
    </source>
</evidence>
<accession>A0ABN2K046</accession>
<keyword evidence="2" id="KW-1185">Reference proteome</keyword>
<comment type="caution">
    <text evidence="1">The sequence shown here is derived from an EMBL/GenBank/DDBJ whole genome shotgun (WGS) entry which is preliminary data.</text>
</comment>
<name>A0ABN2K046_9ACTN</name>
<evidence type="ECO:0008006" key="3">
    <source>
        <dbReference type="Google" id="ProtNLM"/>
    </source>
</evidence>
<sequence>MAKVTVTASDLVVTIEGLRKLWTLKSELTIPLTHVRGATVDPGISTRFPGFSKVSEWPGRKVLGTDWYGRYLGGTFSQDGDRVFWDVGNPDKAIVITVDSEDFTRLYIEVDDPEATVRAIEAAIRDH</sequence>
<proteinExistence type="predicted"/>
<evidence type="ECO:0000313" key="1">
    <source>
        <dbReference type="EMBL" id="GAA1745330.1"/>
    </source>
</evidence>